<evidence type="ECO:0000313" key="1">
    <source>
        <dbReference type="EMBL" id="EMF02316.1"/>
    </source>
</evidence>
<proteinExistence type="predicted"/>
<dbReference type="GO" id="GO:0003677">
    <property type="term" value="F:DNA binding"/>
    <property type="evidence" value="ECO:0007669"/>
    <property type="project" value="InterPro"/>
</dbReference>
<comment type="caution">
    <text evidence="1">The sequence shown here is derived from an EMBL/GenBank/DDBJ whole genome shotgun (WGS) entry which is preliminary data.</text>
</comment>
<gene>
    <name evidence="1" type="ORF">H340_02409</name>
</gene>
<organism evidence="1 2">
    <name type="scientific">Streptomyces mobaraensis (strain ATCC 29032 / DSM 40847 / JCM 4168 / NBRC 13819 / NCIMB 11159 / IPCR 16-22)</name>
    <dbReference type="NCBI Taxonomy" id="1223523"/>
    <lineage>
        <taxon>Bacteria</taxon>
        <taxon>Bacillati</taxon>
        <taxon>Actinomycetota</taxon>
        <taxon>Actinomycetes</taxon>
        <taxon>Kitasatosporales</taxon>
        <taxon>Streptomycetaceae</taxon>
        <taxon>Streptomyces</taxon>
    </lineage>
</organism>
<dbReference type="Pfam" id="PF19054">
    <property type="entry name" value="DUF5753"/>
    <property type="match status" value="1"/>
</dbReference>
<dbReference type="eggNOG" id="COG1396">
    <property type="taxonomic scope" value="Bacteria"/>
</dbReference>
<evidence type="ECO:0000313" key="2">
    <source>
        <dbReference type="Proteomes" id="UP000011740"/>
    </source>
</evidence>
<dbReference type="CDD" id="cd00093">
    <property type="entry name" value="HTH_XRE"/>
    <property type="match status" value="1"/>
</dbReference>
<dbReference type="EMBL" id="AORZ01000003">
    <property type="protein sequence ID" value="EMF02316.1"/>
    <property type="molecule type" value="Genomic_DNA"/>
</dbReference>
<accession>M3CE75</accession>
<dbReference type="InterPro" id="IPR010982">
    <property type="entry name" value="Lambda_DNA-bd_dom_sf"/>
</dbReference>
<dbReference type="STRING" id="1223523.H340_02409"/>
<reference evidence="1 2" key="1">
    <citation type="journal article" date="2013" name="Genome Announc.">
        <title>Whole-Genome Shotgun Assembly and Analysis of the Genome of Streptomyces mobaraensis DSM 40847, a Strain for Industrial Production of Microbial Transglutaminase.</title>
        <authorList>
            <person name="Yang H."/>
            <person name="He T."/>
            <person name="Wu W."/>
            <person name="Zhu W."/>
            <person name="Lu B."/>
            <person name="Sun W."/>
        </authorList>
    </citation>
    <scope>NUCLEOTIDE SEQUENCE [LARGE SCALE GENOMIC DNA]</scope>
    <source>
        <strain evidence="1 2">DSM 40847</strain>
    </source>
</reference>
<dbReference type="RefSeq" id="WP_004938792.1">
    <property type="nucleotide sequence ID" value="NZ_AORZ01000003.1"/>
</dbReference>
<dbReference type="SUPFAM" id="SSF47413">
    <property type="entry name" value="lambda repressor-like DNA-binding domains"/>
    <property type="match status" value="1"/>
</dbReference>
<name>M3CE75_STRM1</name>
<dbReference type="InterPro" id="IPR043917">
    <property type="entry name" value="DUF5753"/>
</dbReference>
<dbReference type="Pfam" id="PF13560">
    <property type="entry name" value="HTH_31"/>
    <property type="match status" value="1"/>
</dbReference>
<dbReference type="SMART" id="SM00530">
    <property type="entry name" value="HTH_XRE"/>
    <property type="match status" value="1"/>
</dbReference>
<protein>
    <submittedName>
        <fullName evidence="1">Transcriptional regulator</fullName>
    </submittedName>
</protein>
<dbReference type="InterPro" id="IPR001387">
    <property type="entry name" value="Cro/C1-type_HTH"/>
</dbReference>
<dbReference type="Gene3D" id="1.10.260.40">
    <property type="entry name" value="lambda repressor-like DNA-binding domains"/>
    <property type="match status" value="1"/>
</dbReference>
<dbReference type="PROSITE" id="PS50943">
    <property type="entry name" value="HTH_CROC1"/>
    <property type="match status" value="1"/>
</dbReference>
<dbReference type="PATRIC" id="fig|1223523.3.peg.488"/>
<sequence length="284" mass="32522">MDQRSMPTMRSRRLGNELRDLRKASKLSAAQVAEHLGCGQPKISKIENGERGIRPADLCALLDLYGVTDDKFRERIKQLARDVYKVDWWTAQGPLIHDTLRDYLTLESDSSLIREYEHLLVPGLLQSEGYMREIFFPALPKERAEALIEARLARKRLLDDHLGFRLRAVIDEPALHRMPGGRAVAVEQLTHLDEVSIRPNVTIQVLPLKVRLPLNQYVPFGLYTLRGTKSINVVWLEHLESGTLLEQKESVKEYTQAWEELTAAAMSPSASRKFIQGLIEEYQR</sequence>
<dbReference type="Proteomes" id="UP000011740">
    <property type="component" value="Unassembled WGS sequence"/>
</dbReference>
<dbReference type="AlphaFoldDB" id="M3CE75"/>